<evidence type="ECO:0000256" key="1">
    <source>
        <dbReference type="ARBA" id="ARBA00023002"/>
    </source>
</evidence>
<reference evidence="4 5" key="1">
    <citation type="journal article" date="2016" name="PLoS Pathog.">
        <title>Biosynthesis of antibiotic leucinostatins in bio-control fungus Purpureocillium lilacinum and their inhibition on phytophthora revealed by genome mining.</title>
        <authorList>
            <person name="Wang G."/>
            <person name="Liu Z."/>
            <person name="Lin R."/>
            <person name="Li E."/>
            <person name="Mao Z."/>
            <person name="Ling J."/>
            <person name="Yang Y."/>
            <person name="Yin W.B."/>
            <person name="Xie B."/>
        </authorList>
    </citation>
    <scope>NUCLEOTIDE SEQUENCE [LARGE SCALE GENOMIC DNA]</scope>
    <source>
        <strain evidence="4">170</strain>
    </source>
</reference>
<comment type="similarity">
    <text evidence="2">Belongs to the NAD(P)-dependent epimerase/dehydratase family. Dihydroflavonol-4-reductase subfamily.</text>
</comment>
<dbReference type="Pfam" id="PF01370">
    <property type="entry name" value="Epimerase"/>
    <property type="match status" value="1"/>
</dbReference>
<dbReference type="CDD" id="cd05227">
    <property type="entry name" value="AR_SDR_e"/>
    <property type="match status" value="1"/>
</dbReference>
<comment type="caution">
    <text evidence="4">The sequence shown here is derived from an EMBL/GenBank/DDBJ whole genome shotgun (WGS) entry which is preliminary data.</text>
</comment>
<dbReference type="OrthoDB" id="2735536at2759"/>
<dbReference type="RefSeq" id="XP_018143389.1">
    <property type="nucleotide sequence ID" value="XM_018286667.1"/>
</dbReference>
<dbReference type="PANTHER" id="PTHR10366:SF564">
    <property type="entry name" value="STEROL-4-ALPHA-CARBOXYLATE 3-DEHYDROGENASE, DECARBOXYLATING"/>
    <property type="match status" value="1"/>
</dbReference>
<sequence length="346" mass="37617">MLPPDSPLVLVTGGSGFVASHLIVHLLKQGYTVRTTIRSHSKEAEVRQAITHAGVNAKDRLTFIIADLTKDEGWSNAMKGCSFVHHVASPFPSAAPKDENDLIRPAKEGTLRVLRFARDAGVQRVVFTSSFAAIGYGHVQKRSFTEEDWSVLDGEVAVPAYHKSKILAEKAAWGFVNTEGGSLELSVINPTGIFGPVLSKDYSSSIEIIKNMMVGNVPACPRISFGVVDVRDLADLHIRAMVDEAAKGQRFIATCDDGPASMIGIANMVRKHCSEFASKLPSREIPNFVFHVVALFRSGYRGMLPELGVVKRIHNEKAKTTLGWVPRSIEECICDTADSLVAHGVV</sequence>
<name>A0A179FL44_METCM</name>
<dbReference type="STRING" id="1380566.A0A179FL44"/>
<dbReference type="InterPro" id="IPR001509">
    <property type="entry name" value="Epimerase_deHydtase"/>
</dbReference>
<dbReference type="GO" id="GO:0016616">
    <property type="term" value="F:oxidoreductase activity, acting on the CH-OH group of donors, NAD or NADP as acceptor"/>
    <property type="evidence" value="ECO:0007669"/>
    <property type="project" value="TreeGrafter"/>
</dbReference>
<dbReference type="GeneID" id="28850661"/>
<feature type="domain" description="NAD-dependent epimerase/dehydratase" evidence="3">
    <location>
        <begin position="9"/>
        <end position="245"/>
    </location>
</feature>
<protein>
    <submittedName>
        <fullName evidence="4">NAD dependent epimerase/dehydratase</fullName>
    </submittedName>
</protein>
<evidence type="ECO:0000313" key="5">
    <source>
        <dbReference type="Proteomes" id="UP000078397"/>
    </source>
</evidence>
<evidence type="ECO:0000313" key="4">
    <source>
        <dbReference type="EMBL" id="OAQ66302.1"/>
    </source>
</evidence>
<dbReference type="PANTHER" id="PTHR10366">
    <property type="entry name" value="NAD DEPENDENT EPIMERASE/DEHYDRATASE"/>
    <property type="match status" value="1"/>
</dbReference>
<dbReference type="FunFam" id="3.40.50.720:FF:000336">
    <property type="entry name" value="Aldehyde reductase"/>
    <property type="match status" value="1"/>
</dbReference>
<dbReference type="EMBL" id="LSBJ02000004">
    <property type="protein sequence ID" value="OAQ66302.1"/>
    <property type="molecule type" value="Genomic_DNA"/>
</dbReference>
<dbReference type="KEGG" id="pchm:VFPPC_07867"/>
<dbReference type="Gene3D" id="3.40.50.720">
    <property type="entry name" value="NAD(P)-binding Rossmann-like Domain"/>
    <property type="match status" value="1"/>
</dbReference>
<dbReference type="AlphaFoldDB" id="A0A179FL44"/>
<dbReference type="InterPro" id="IPR036291">
    <property type="entry name" value="NAD(P)-bd_dom_sf"/>
</dbReference>
<evidence type="ECO:0000256" key="2">
    <source>
        <dbReference type="ARBA" id="ARBA00023445"/>
    </source>
</evidence>
<keyword evidence="1" id="KW-0560">Oxidoreductase</keyword>
<dbReference type="SUPFAM" id="SSF51735">
    <property type="entry name" value="NAD(P)-binding Rossmann-fold domains"/>
    <property type="match status" value="1"/>
</dbReference>
<dbReference type="InterPro" id="IPR050425">
    <property type="entry name" value="NAD(P)_dehydrat-like"/>
</dbReference>
<evidence type="ECO:0000259" key="3">
    <source>
        <dbReference type="Pfam" id="PF01370"/>
    </source>
</evidence>
<organism evidence="4 5">
    <name type="scientific">Pochonia chlamydosporia 170</name>
    <dbReference type="NCBI Taxonomy" id="1380566"/>
    <lineage>
        <taxon>Eukaryota</taxon>
        <taxon>Fungi</taxon>
        <taxon>Dikarya</taxon>
        <taxon>Ascomycota</taxon>
        <taxon>Pezizomycotina</taxon>
        <taxon>Sordariomycetes</taxon>
        <taxon>Hypocreomycetidae</taxon>
        <taxon>Hypocreales</taxon>
        <taxon>Clavicipitaceae</taxon>
        <taxon>Pochonia</taxon>
    </lineage>
</organism>
<dbReference type="Proteomes" id="UP000078397">
    <property type="component" value="Unassembled WGS sequence"/>
</dbReference>
<accession>A0A179FL44</accession>
<gene>
    <name evidence="4" type="ORF">VFPPC_07867</name>
</gene>
<keyword evidence="5" id="KW-1185">Reference proteome</keyword>
<proteinExistence type="inferred from homology"/>